<evidence type="ECO:0000313" key="3">
    <source>
        <dbReference type="EMBL" id="EGO29640.1"/>
    </source>
</evidence>
<feature type="transmembrane region" description="Helical" evidence="2">
    <location>
        <begin position="6"/>
        <end position="25"/>
    </location>
</feature>
<reference evidence="3" key="1">
    <citation type="submission" date="2011-04" db="EMBL/GenBank/DDBJ databases">
        <title>Evolution of plant cell wall degrading machinery underlies the functional diversity of forest fungi.</title>
        <authorList>
            <consortium name="US DOE Joint Genome Institute (JGI-PGF)"/>
            <person name="Eastwood D.C."/>
            <person name="Floudas D."/>
            <person name="Binder M."/>
            <person name="Majcherczyk A."/>
            <person name="Schneider P."/>
            <person name="Aerts A."/>
            <person name="Asiegbu F.O."/>
            <person name="Baker S.E."/>
            <person name="Barry K."/>
            <person name="Bendiksby M."/>
            <person name="Blumentritt M."/>
            <person name="Coutinho P.M."/>
            <person name="Cullen D."/>
            <person name="Cullen D."/>
            <person name="Gathman A."/>
            <person name="Goodell B."/>
            <person name="Henrissat B."/>
            <person name="Ihrmark K."/>
            <person name="Kauserud H."/>
            <person name="Kohler A."/>
            <person name="LaButti K."/>
            <person name="Lapidus A."/>
            <person name="Lavin J.L."/>
            <person name="Lee Y.-H."/>
            <person name="Lindquist E."/>
            <person name="Lilly W."/>
            <person name="Lucas S."/>
            <person name="Morin E."/>
            <person name="Murat C."/>
            <person name="Oguiza J.A."/>
            <person name="Park J."/>
            <person name="Pisabarro A.G."/>
            <person name="Riley R."/>
            <person name="Rosling A."/>
            <person name="Salamov A."/>
            <person name="Schmidt O."/>
            <person name="Schmutz J."/>
            <person name="Skrede I."/>
            <person name="Stenlid J."/>
            <person name="Wiebenga A."/>
            <person name="Xie X."/>
            <person name="Kues U."/>
            <person name="Hibbett D.S."/>
            <person name="Hoffmeister D."/>
            <person name="Hogberg N."/>
            <person name="Martin F."/>
            <person name="Grigoriev I.V."/>
            <person name="Watkinson S.C."/>
        </authorList>
    </citation>
    <scope>NUCLEOTIDE SEQUENCE</scope>
    <source>
        <strain evidence="3">S7.9</strain>
    </source>
</reference>
<dbReference type="AlphaFoldDB" id="F8NGZ8"/>
<sequence length="61" mass="7040">MKSPRSLAFGWGGLLLTAGLSFYYVKKTILERRKQHIIDDRDSVRRPDDQGHISKNPAQDR</sequence>
<dbReference type="Proteomes" id="UP000008064">
    <property type="component" value="Unassembled WGS sequence"/>
</dbReference>
<feature type="region of interest" description="Disordered" evidence="1">
    <location>
        <begin position="37"/>
        <end position="61"/>
    </location>
</feature>
<evidence type="ECO:0000256" key="1">
    <source>
        <dbReference type="SAM" id="MobiDB-lite"/>
    </source>
</evidence>
<dbReference type="KEGG" id="sla:SERLADRAFT_378804"/>
<gene>
    <name evidence="3" type="ORF">SERLADRAFT_378804</name>
</gene>
<dbReference type="GeneID" id="18810786"/>
<proteinExistence type="predicted"/>
<dbReference type="RefSeq" id="XP_007313882.1">
    <property type="nucleotide sequence ID" value="XM_007313820.1"/>
</dbReference>
<accession>F8NGZ8</accession>
<name>F8NGZ8_SERL9</name>
<keyword evidence="2" id="KW-0472">Membrane</keyword>
<dbReference type="HOGENOM" id="CLU_2924117_0_0_1"/>
<evidence type="ECO:0000256" key="2">
    <source>
        <dbReference type="SAM" id="Phobius"/>
    </source>
</evidence>
<organism>
    <name type="scientific">Serpula lacrymans var. lacrymans (strain S7.9)</name>
    <name type="common">Dry rot fungus</name>
    <dbReference type="NCBI Taxonomy" id="578457"/>
    <lineage>
        <taxon>Eukaryota</taxon>
        <taxon>Fungi</taxon>
        <taxon>Dikarya</taxon>
        <taxon>Basidiomycota</taxon>
        <taxon>Agaricomycotina</taxon>
        <taxon>Agaricomycetes</taxon>
        <taxon>Agaricomycetidae</taxon>
        <taxon>Boletales</taxon>
        <taxon>Coniophorineae</taxon>
        <taxon>Serpulaceae</taxon>
        <taxon>Serpula</taxon>
    </lineage>
</organism>
<keyword evidence="2" id="KW-0812">Transmembrane</keyword>
<keyword evidence="2" id="KW-1133">Transmembrane helix</keyword>
<dbReference type="EMBL" id="GL945429">
    <property type="protein sequence ID" value="EGO29640.1"/>
    <property type="molecule type" value="Genomic_DNA"/>
</dbReference>
<protein>
    <submittedName>
        <fullName evidence="3">Uncharacterized protein</fullName>
    </submittedName>
</protein>
<dbReference type="OrthoDB" id="2559326at2759"/>